<sequence>MISSCFIHSLVFALVVAPLGQFFALAADSAFYGKALRNLRANENITTSLRTLKPWAGLDNEILNKVLSTFDPNPASVDRLPCSRRVRATEENIQSLEEFGLFRDPPGGLKNDFKKYKRGSSCTRRDMLLALMLDAFTTDLRSLRTFWEYQLFPDDETEHVCREVGTGSQILQAIGSALSGNGAVSDTHTCKNELVGKPVSMEDYTKEIENLRLSMVTMYDVVDGWVCKHKMTDRSMTYFTLFTRGISDSRIALHQNDLENWNLIRVHENGPENPNLVTVHFLEDYPKASTHSLELGLTKFTKDIGPTATNLINDLKLRAEFTKNLMKTFGKKDKTQEETENITKYCGTLKDVVPNDKLLPAKNKPKNKPENAPKSKTESKPESKPNPSPSESETKLGPSEPEVKPNTP</sequence>
<dbReference type="AlphaFoldDB" id="A0A7C8TY58"/>
<organism evidence="3 4">
    <name type="scientific">Orbilia oligospora</name>
    <name type="common">Nematode-trapping fungus</name>
    <name type="synonym">Arthrobotrys oligospora</name>
    <dbReference type="NCBI Taxonomy" id="2813651"/>
    <lineage>
        <taxon>Eukaryota</taxon>
        <taxon>Fungi</taxon>
        <taxon>Dikarya</taxon>
        <taxon>Ascomycota</taxon>
        <taxon>Pezizomycotina</taxon>
        <taxon>Orbiliomycetes</taxon>
        <taxon>Orbiliales</taxon>
        <taxon>Orbiliaceae</taxon>
        <taxon>Orbilia</taxon>
    </lineage>
</organism>
<feature type="chain" id="PRO_5028821835" evidence="2">
    <location>
        <begin position="27"/>
        <end position="408"/>
    </location>
</feature>
<name>A0A7C8TY58_ORBOL</name>
<feature type="signal peptide" evidence="2">
    <location>
        <begin position="1"/>
        <end position="26"/>
    </location>
</feature>
<feature type="compositionally biased region" description="Basic and acidic residues" evidence="1">
    <location>
        <begin position="367"/>
        <end position="383"/>
    </location>
</feature>
<evidence type="ECO:0000256" key="2">
    <source>
        <dbReference type="SAM" id="SignalP"/>
    </source>
</evidence>
<dbReference type="Proteomes" id="UP000479691">
    <property type="component" value="Unassembled WGS sequence"/>
</dbReference>
<accession>A0A7C8TY58</accession>
<dbReference type="EMBL" id="JAABOE010000030">
    <property type="protein sequence ID" value="KAF3182441.1"/>
    <property type="molecule type" value="Genomic_DNA"/>
</dbReference>
<proteinExistence type="predicted"/>
<evidence type="ECO:0000313" key="3">
    <source>
        <dbReference type="EMBL" id="KAF3182441.1"/>
    </source>
</evidence>
<evidence type="ECO:0000256" key="1">
    <source>
        <dbReference type="SAM" id="MobiDB-lite"/>
    </source>
</evidence>
<gene>
    <name evidence="3" type="ORF">TWF788_006344</name>
</gene>
<reference evidence="3 4" key="1">
    <citation type="submission" date="2019-06" db="EMBL/GenBank/DDBJ databases">
        <authorList>
            <person name="Palmer J.M."/>
        </authorList>
    </citation>
    <scope>NUCLEOTIDE SEQUENCE [LARGE SCALE GENOMIC DNA]</scope>
    <source>
        <strain evidence="3 4">TWF788</strain>
    </source>
</reference>
<comment type="caution">
    <text evidence="3">The sequence shown here is derived from an EMBL/GenBank/DDBJ whole genome shotgun (WGS) entry which is preliminary data.</text>
</comment>
<feature type="region of interest" description="Disordered" evidence="1">
    <location>
        <begin position="355"/>
        <end position="408"/>
    </location>
</feature>
<protein>
    <submittedName>
        <fullName evidence="3">Uncharacterized protein</fullName>
    </submittedName>
</protein>
<evidence type="ECO:0000313" key="4">
    <source>
        <dbReference type="Proteomes" id="UP000479691"/>
    </source>
</evidence>
<keyword evidence="2" id="KW-0732">Signal</keyword>